<dbReference type="OrthoDB" id="5347452at2759"/>
<dbReference type="PANTHER" id="PTHR15549">
    <property type="entry name" value="PAIRED IMMUNOGLOBULIN-LIKE TYPE 2 RECEPTOR"/>
    <property type="match status" value="1"/>
</dbReference>
<reference evidence="8" key="2">
    <citation type="submission" date="2021-08" db="EMBL/GenBank/DDBJ databases">
        <authorList>
            <person name="Gostincar C."/>
            <person name="Sun X."/>
            <person name="Song Z."/>
            <person name="Gunde-Cimerman N."/>
        </authorList>
    </citation>
    <scope>NUCLEOTIDE SEQUENCE</scope>
    <source>
        <strain evidence="8">EXF-8016</strain>
    </source>
</reference>
<keyword evidence="7" id="KW-0732">Signal</keyword>
<accession>A0A9P8GBE6</accession>
<dbReference type="AlphaFoldDB" id="A0A9P8GBE6"/>
<dbReference type="GO" id="GO:0016020">
    <property type="term" value="C:membrane"/>
    <property type="evidence" value="ECO:0007669"/>
    <property type="project" value="UniProtKB-SubCell"/>
</dbReference>
<dbReference type="EMBL" id="JAHFYH010000063">
    <property type="protein sequence ID" value="KAH0216467.1"/>
    <property type="molecule type" value="Genomic_DNA"/>
</dbReference>
<keyword evidence="2 6" id="KW-0812">Transmembrane</keyword>
<proteinExistence type="predicted"/>
<evidence type="ECO:0000256" key="2">
    <source>
        <dbReference type="ARBA" id="ARBA00022692"/>
    </source>
</evidence>
<organism evidence="8 9">
    <name type="scientific">Aureobasidium melanogenum</name>
    <name type="common">Aureobasidium pullulans var. melanogenum</name>
    <dbReference type="NCBI Taxonomy" id="46634"/>
    <lineage>
        <taxon>Eukaryota</taxon>
        <taxon>Fungi</taxon>
        <taxon>Dikarya</taxon>
        <taxon>Ascomycota</taxon>
        <taxon>Pezizomycotina</taxon>
        <taxon>Dothideomycetes</taxon>
        <taxon>Dothideomycetidae</taxon>
        <taxon>Dothideales</taxon>
        <taxon>Saccotheciaceae</taxon>
        <taxon>Aureobasidium</taxon>
    </lineage>
</organism>
<feature type="compositionally biased region" description="Pro residues" evidence="5">
    <location>
        <begin position="241"/>
        <end position="251"/>
    </location>
</feature>
<protein>
    <submittedName>
        <fullName evidence="8">Uncharacterized protein</fullName>
    </submittedName>
</protein>
<feature type="chain" id="PRO_5040266930" evidence="7">
    <location>
        <begin position="23"/>
        <end position="546"/>
    </location>
</feature>
<keyword evidence="4 6" id="KW-0472">Membrane</keyword>
<name>A0A9P8GBE6_AURME</name>
<feature type="transmembrane region" description="Helical" evidence="6">
    <location>
        <begin position="258"/>
        <end position="281"/>
    </location>
</feature>
<feature type="region of interest" description="Disordered" evidence="5">
    <location>
        <begin position="200"/>
        <end position="254"/>
    </location>
</feature>
<evidence type="ECO:0000256" key="6">
    <source>
        <dbReference type="SAM" id="Phobius"/>
    </source>
</evidence>
<evidence type="ECO:0000256" key="4">
    <source>
        <dbReference type="ARBA" id="ARBA00023136"/>
    </source>
</evidence>
<reference evidence="8" key="1">
    <citation type="journal article" date="2021" name="J Fungi (Basel)">
        <title>Virulence traits and population genomics of the black yeast Aureobasidium melanogenum.</title>
        <authorList>
            <person name="Cernosa A."/>
            <person name="Sun X."/>
            <person name="Gostincar C."/>
            <person name="Fang C."/>
            <person name="Gunde-Cimerman N."/>
            <person name="Song Z."/>
        </authorList>
    </citation>
    <scope>NUCLEOTIDE SEQUENCE</scope>
    <source>
        <strain evidence="8">EXF-8016</strain>
    </source>
</reference>
<comment type="subcellular location">
    <subcellularLocation>
        <location evidence="1">Membrane</location>
        <topology evidence="1">Single-pass membrane protein</topology>
    </subcellularLocation>
</comment>
<feature type="compositionally biased region" description="Low complexity" evidence="5">
    <location>
        <begin position="200"/>
        <end position="240"/>
    </location>
</feature>
<comment type="caution">
    <text evidence="8">The sequence shown here is derived from an EMBL/GenBank/DDBJ whole genome shotgun (WGS) entry which is preliminary data.</text>
</comment>
<evidence type="ECO:0000256" key="5">
    <source>
        <dbReference type="SAM" id="MobiDB-lite"/>
    </source>
</evidence>
<feature type="non-terminal residue" evidence="8">
    <location>
        <position position="1"/>
    </location>
</feature>
<gene>
    <name evidence="8" type="ORF">KCV03_g7496</name>
</gene>
<keyword evidence="3 6" id="KW-1133">Transmembrane helix</keyword>
<feature type="signal peptide" evidence="7">
    <location>
        <begin position="1"/>
        <end position="22"/>
    </location>
</feature>
<evidence type="ECO:0000256" key="1">
    <source>
        <dbReference type="ARBA" id="ARBA00004167"/>
    </source>
</evidence>
<dbReference type="Proteomes" id="UP000767238">
    <property type="component" value="Unassembled WGS sequence"/>
</dbReference>
<dbReference type="Pfam" id="PF03229">
    <property type="entry name" value="Alpha_GJ"/>
    <property type="match status" value="1"/>
</dbReference>
<evidence type="ECO:0000313" key="9">
    <source>
        <dbReference type="Proteomes" id="UP000767238"/>
    </source>
</evidence>
<dbReference type="GO" id="GO:0071944">
    <property type="term" value="C:cell periphery"/>
    <property type="evidence" value="ECO:0007669"/>
    <property type="project" value="UniProtKB-ARBA"/>
</dbReference>
<evidence type="ECO:0000313" key="8">
    <source>
        <dbReference type="EMBL" id="KAH0216467.1"/>
    </source>
</evidence>
<dbReference type="InterPro" id="IPR051694">
    <property type="entry name" value="Immunoregulatory_rcpt-like"/>
</dbReference>
<evidence type="ECO:0000256" key="7">
    <source>
        <dbReference type="SAM" id="SignalP"/>
    </source>
</evidence>
<sequence length="546" mass="58691">MTLHLSFAFAVAFLSVSVISSAFNGPRATSAVDDEVSFAHGWTPRPTSGSVVRNIERQNARNVLTEFWAPDNVCGYYQSNYTSSWACPVPNTCMVSSKGTNTIGFVGCGTSGTVLGYVTTCVDFSQYLQSSSLYDPDNPIRLCTNSAMPYCKTVTFPDLTAEDYACESTYAYTTDTYHTDYIGDPKTRYWSDLEITMTSPMTSTTSTTSTSSSSSSSSTSSSSSSYSTSSSSSSTSVSSSSPPPVPTPSPTPKSHTGAIVGSVVGVLAAVVAAAVGTFVYLKRRKQKRFDNSIPEVAQIYGPTTIRKNAAQVPSLTPFFEAWRAVWSIFPVDVVGEFAFNIELSAESVEGACTASSIYWRHCVPEAGGLAIPENSAVDVAVLNRSDFGEQGHPGYIDDEEAALPEHSYHDAYGNLIIEAEYHRLADLGLEHEANGTLHLLYPDLYPPPIEERGEKIDFLVYVDKGCRGENLAVIQEKDRCYNTENGAGIYLNSLPDNCAAAVYPQLDCQGTPLLDIGNGASEGSLLVPELDHADFAPTNLLAVRDG</sequence>
<evidence type="ECO:0000256" key="3">
    <source>
        <dbReference type="ARBA" id="ARBA00022989"/>
    </source>
</evidence>
<dbReference type="InterPro" id="IPR004913">
    <property type="entry name" value="Herpes_gJ"/>
</dbReference>